<dbReference type="Pfam" id="PF18758">
    <property type="entry name" value="KDZ"/>
    <property type="match status" value="1"/>
</dbReference>
<comment type="caution">
    <text evidence="1">The sequence shown here is derived from an EMBL/GenBank/DDBJ whole genome shotgun (WGS) entry which is preliminary data.</text>
</comment>
<dbReference type="EMBL" id="LRGB01007932">
    <property type="protein sequence ID" value="KZS00984.1"/>
    <property type="molecule type" value="Genomic_DNA"/>
</dbReference>
<dbReference type="OrthoDB" id="6400996at2759"/>
<gene>
    <name evidence="1" type="ORF">APZ42_002500</name>
</gene>
<protein>
    <submittedName>
        <fullName evidence="1">Uncharacterized protein</fullName>
    </submittedName>
</protein>
<dbReference type="Proteomes" id="UP000076858">
    <property type="component" value="Unassembled WGS sequence"/>
</dbReference>
<sequence>MVPFLSRLHGQAHSWPCQILHFGHLRDGSAGTLGEEQEQVFSTFSSYSNSTKPMGAANRRDFLTGAMFYWDGRKEKGMARTLTRRLLIAMYRVQFYREKLNKLLSAKKIQLSELPVIQFFVGRRGPCCTRISSVAVSCKWRTKLRRKQTLLKTKAITVMNDINDLANVMVTEQNFLDGVFRGILTKTDNFKLVDCWMLYKRNTEQILQCKLEMSQFITTISDDILSMQHEITKYNSTDEFFSVSNCPMNFSVFQQSEIVIKTQEVKRLEILLSDSLAFKQNFYEENLDDDDLVFEDDCMDDDIDGDGIDKDDLCDEIECSSDDDY</sequence>
<organism evidence="1 2">
    <name type="scientific">Daphnia magna</name>
    <dbReference type="NCBI Taxonomy" id="35525"/>
    <lineage>
        <taxon>Eukaryota</taxon>
        <taxon>Metazoa</taxon>
        <taxon>Ecdysozoa</taxon>
        <taxon>Arthropoda</taxon>
        <taxon>Crustacea</taxon>
        <taxon>Branchiopoda</taxon>
        <taxon>Diplostraca</taxon>
        <taxon>Cladocera</taxon>
        <taxon>Anomopoda</taxon>
        <taxon>Daphniidae</taxon>
        <taxon>Daphnia</taxon>
    </lineage>
</organism>
<evidence type="ECO:0000313" key="1">
    <source>
        <dbReference type="EMBL" id="KZS00984.1"/>
    </source>
</evidence>
<keyword evidence="2" id="KW-1185">Reference proteome</keyword>
<dbReference type="PANTHER" id="PTHR33104">
    <property type="entry name" value="SI:DKEY-29D5.2"/>
    <property type="match status" value="1"/>
</dbReference>
<reference evidence="1 2" key="1">
    <citation type="submission" date="2016-03" db="EMBL/GenBank/DDBJ databases">
        <title>EvidentialGene: Evidence-directed Construction of Genes on Genomes.</title>
        <authorList>
            <person name="Gilbert D.G."/>
            <person name="Choi J.-H."/>
            <person name="Mockaitis K."/>
            <person name="Colbourne J."/>
            <person name="Pfrender M."/>
        </authorList>
    </citation>
    <scope>NUCLEOTIDE SEQUENCE [LARGE SCALE GENOMIC DNA]</scope>
    <source>
        <strain evidence="1 2">Xinb3</strain>
        <tissue evidence="1">Complete organism</tissue>
    </source>
</reference>
<accession>A0A162CYK6</accession>
<evidence type="ECO:0000313" key="2">
    <source>
        <dbReference type="Proteomes" id="UP000076858"/>
    </source>
</evidence>
<name>A0A162CYK6_9CRUS</name>
<dbReference type="PANTHER" id="PTHR33104:SF2">
    <property type="entry name" value="CXC3 LIKE CYSTEINE CLUSTER DOMAIN-CONTAINING PROTEIN"/>
    <property type="match status" value="1"/>
</dbReference>
<dbReference type="AlphaFoldDB" id="A0A162CYK6"/>
<dbReference type="InterPro" id="IPR040521">
    <property type="entry name" value="KDZ"/>
</dbReference>
<proteinExistence type="predicted"/>